<keyword evidence="6" id="KW-0862">Zinc</keyword>
<feature type="active site" description="Proton donor/acceptor" evidence="9">
    <location>
        <position position="185"/>
    </location>
</feature>
<evidence type="ECO:0000256" key="3">
    <source>
        <dbReference type="ARBA" id="ARBA00022723"/>
    </source>
</evidence>
<keyword evidence="13" id="KW-0227">DNA damage</keyword>
<evidence type="ECO:0000259" key="14">
    <source>
        <dbReference type="PROSITE" id="PS51999"/>
    </source>
</evidence>
<dbReference type="GO" id="GO:0008081">
    <property type="term" value="F:phosphoric diester hydrolase activity"/>
    <property type="evidence" value="ECO:0007669"/>
    <property type="project" value="TreeGrafter"/>
</dbReference>
<dbReference type="AlphaFoldDB" id="A0AAN8JCN4"/>
<dbReference type="Pfam" id="PF03372">
    <property type="entry name" value="Exo_endo_phos"/>
    <property type="match status" value="1"/>
</dbReference>
<keyword evidence="7 10" id="KW-0460">Magnesium</keyword>
<organism evidence="15 16">
    <name type="scientific">Patella caerulea</name>
    <name type="common">Rayed Mediterranean limpet</name>
    <dbReference type="NCBI Taxonomy" id="87958"/>
    <lineage>
        <taxon>Eukaryota</taxon>
        <taxon>Metazoa</taxon>
        <taxon>Spiralia</taxon>
        <taxon>Lophotrochozoa</taxon>
        <taxon>Mollusca</taxon>
        <taxon>Gastropoda</taxon>
        <taxon>Patellogastropoda</taxon>
        <taxon>Patelloidea</taxon>
        <taxon>Patellidae</taxon>
        <taxon>Patella</taxon>
    </lineage>
</organism>
<name>A0AAN8JCN4_PATCE</name>
<dbReference type="InterPro" id="IPR020847">
    <property type="entry name" value="AP_endonuclease_F1_BS"/>
</dbReference>
<feature type="site" description="Transition state stabilizer" evidence="11">
    <location>
        <position position="187"/>
    </location>
</feature>
<dbReference type="PANTHER" id="PTHR22748">
    <property type="entry name" value="AP ENDONUCLEASE"/>
    <property type="match status" value="1"/>
</dbReference>
<comment type="cofactor">
    <cofactor evidence="10 13">
        <name>Mg(2+)</name>
        <dbReference type="ChEBI" id="CHEBI:18420"/>
    </cofactor>
    <cofactor evidence="10 13">
        <name>Mn(2+)</name>
        <dbReference type="ChEBI" id="CHEBI:29035"/>
    </cofactor>
    <text evidence="10 13">Probably binds two magnesium or manganese ions per subunit.</text>
</comment>
<keyword evidence="4 12" id="KW-0863">Zinc-finger</keyword>
<evidence type="ECO:0000256" key="9">
    <source>
        <dbReference type="PIRSR" id="PIRSR604808-1"/>
    </source>
</evidence>
<dbReference type="EC" id="3.1.-.-" evidence="13"/>
<keyword evidence="3 10" id="KW-0479">Metal-binding</keyword>
<feature type="binding site" evidence="10">
    <location>
        <position position="34"/>
    </location>
    <ligand>
        <name>Mg(2+)</name>
        <dbReference type="ChEBI" id="CHEBI:18420"/>
        <label>1</label>
    </ligand>
</feature>
<dbReference type="SUPFAM" id="SSF56219">
    <property type="entry name" value="DNase I-like"/>
    <property type="match status" value="1"/>
</dbReference>
<evidence type="ECO:0000256" key="8">
    <source>
        <dbReference type="ARBA" id="ARBA00023242"/>
    </source>
</evidence>
<dbReference type="Gene3D" id="3.60.10.10">
    <property type="entry name" value="Endonuclease/exonuclease/phosphatase"/>
    <property type="match status" value="1"/>
</dbReference>
<dbReference type="GO" id="GO:0006284">
    <property type="term" value="P:base-excision repair"/>
    <property type="evidence" value="ECO:0007669"/>
    <property type="project" value="TreeGrafter"/>
</dbReference>
<protein>
    <recommendedName>
        <fullName evidence="13">DNA-(apurinic or apyrimidinic site) endonuclease</fullName>
        <ecNumber evidence="13">3.1.-.-</ecNumber>
    </recommendedName>
</protein>
<comment type="caution">
    <text evidence="15">The sequence shown here is derived from an EMBL/GenBank/DDBJ whole genome shotgun (WGS) entry which is preliminary data.</text>
</comment>
<keyword evidence="10" id="KW-0464">Manganese</keyword>
<feature type="binding site" evidence="10">
    <location>
        <position position="187"/>
    </location>
    <ligand>
        <name>Mg(2+)</name>
        <dbReference type="ChEBI" id="CHEBI:18420"/>
        <label>1</label>
    </ligand>
</feature>
<dbReference type="GO" id="GO:0008270">
    <property type="term" value="F:zinc ion binding"/>
    <property type="evidence" value="ECO:0007669"/>
    <property type="project" value="UniProtKB-KW"/>
</dbReference>
<feature type="binding site" evidence="10">
    <location>
        <position position="185"/>
    </location>
    <ligand>
        <name>Mg(2+)</name>
        <dbReference type="ChEBI" id="CHEBI:18420"/>
        <label>1</label>
    </ligand>
</feature>
<evidence type="ECO:0000313" key="16">
    <source>
        <dbReference type="Proteomes" id="UP001347796"/>
    </source>
</evidence>
<dbReference type="GO" id="GO:0003906">
    <property type="term" value="F:DNA-(apurinic or apyrimidinic site) endonuclease activity"/>
    <property type="evidence" value="ECO:0007669"/>
    <property type="project" value="TreeGrafter"/>
</dbReference>
<evidence type="ECO:0000256" key="7">
    <source>
        <dbReference type="ARBA" id="ARBA00022842"/>
    </source>
</evidence>
<evidence type="ECO:0000256" key="13">
    <source>
        <dbReference type="RuleBase" id="RU362131"/>
    </source>
</evidence>
<evidence type="ECO:0000256" key="6">
    <source>
        <dbReference type="ARBA" id="ARBA00022833"/>
    </source>
</evidence>
<evidence type="ECO:0000256" key="5">
    <source>
        <dbReference type="ARBA" id="ARBA00022801"/>
    </source>
</evidence>
<evidence type="ECO:0000256" key="4">
    <source>
        <dbReference type="ARBA" id="ARBA00022771"/>
    </source>
</evidence>
<keyword evidence="8" id="KW-0539">Nucleus</keyword>
<evidence type="ECO:0000256" key="11">
    <source>
        <dbReference type="PIRSR" id="PIRSR604808-3"/>
    </source>
</evidence>
<feature type="active site" evidence="9">
    <location>
        <position position="145"/>
    </location>
</feature>
<feature type="binding site" evidence="10">
    <location>
        <position position="308"/>
    </location>
    <ligand>
        <name>Mg(2+)</name>
        <dbReference type="ChEBI" id="CHEBI:18420"/>
        <label>1</label>
    </ligand>
</feature>
<feature type="active site" description="Proton acceptor" evidence="9">
    <location>
        <position position="309"/>
    </location>
</feature>
<evidence type="ECO:0000313" key="15">
    <source>
        <dbReference type="EMBL" id="KAK6175087.1"/>
    </source>
</evidence>
<comment type="similarity">
    <text evidence="2 13">Belongs to the DNA repair enzymes AP/ExoA family.</text>
</comment>
<feature type="site" description="Important for catalytic activity" evidence="11">
    <location>
        <position position="282"/>
    </location>
</feature>
<dbReference type="CDD" id="cd09088">
    <property type="entry name" value="Ape2-like_AP-endo"/>
    <property type="match status" value="1"/>
</dbReference>
<comment type="catalytic activity">
    <reaction evidence="1">
        <text>Exonucleolytic cleavage in the 3'- to 5'-direction to yield nucleoside 5'-phosphates.</text>
        <dbReference type="EC" id="3.1.11.2"/>
    </reaction>
</comment>
<dbReference type="PROSITE" id="PS51435">
    <property type="entry name" value="AP_NUCLEASE_F1_4"/>
    <property type="match status" value="1"/>
</dbReference>
<feature type="binding site" evidence="10">
    <location>
        <position position="309"/>
    </location>
    <ligand>
        <name>Mg(2+)</name>
        <dbReference type="ChEBI" id="CHEBI:18420"/>
        <label>2</label>
    </ligand>
</feature>
<dbReference type="InterPro" id="IPR010666">
    <property type="entry name" value="Znf_GRF"/>
</dbReference>
<evidence type="ECO:0000256" key="12">
    <source>
        <dbReference type="PROSITE-ProRule" id="PRU01343"/>
    </source>
</evidence>
<feature type="site" description="Interaction with DNA substrate" evidence="11">
    <location>
        <position position="309"/>
    </location>
</feature>
<dbReference type="GO" id="GO:0008311">
    <property type="term" value="F:double-stranded DNA 3'-5' DNA exonuclease activity"/>
    <property type="evidence" value="ECO:0007669"/>
    <property type="project" value="UniProtKB-EC"/>
</dbReference>
<dbReference type="InterPro" id="IPR005135">
    <property type="entry name" value="Endo/exonuclease/phosphatase"/>
</dbReference>
<dbReference type="NCBIfam" id="TIGR00633">
    <property type="entry name" value="xth"/>
    <property type="match status" value="1"/>
</dbReference>
<dbReference type="InterPro" id="IPR004808">
    <property type="entry name" value="AP_endonuc_1"/>
</dbReference>
<dbReference type="Proteomes" id="UP001347796">
    <property type="component" value="Unassembled WGS sequence"/>
</dbReference>
<dbReference type="PANTHER" id="PTHR22748:SF4">
    <property type="entry name" value="DNA-(APURINIC OR APYRIMIDINIC SITE) ENDONUCLEASE 2"/>
    <property type="match status" value="1"/>
</dbReference>
<accession>A0AAN8JCN4</accession>
<keyword evidence="13" id="KW-0234">DNA repair</keyword>
<reference evidence="15 16" key="1">
    <citation type="submission" date="2024-01" db="EMBL/GenBank/DDBJ databases">
        <title>The genome of the rayed Mediterranean limpet Patella caerulea (Linnaeus, 1758).</title>
        <authorList>
            <person name="Anh-Thu Weber A."/>
            <person name="Halstead-Nussloch G."/>
        </authorList>
    </citation>
    <scope>NUCLEOTIDE SEQUENCE [LARGE SCALE GENOMIC DNA]</scope>
    <source>
        <strain evidence="15">AATW-2023a</strain>
        <tissue evidence="15">Whole specimen</tissue>
    </source>
</reference>
<keyword evidence="5" id="KW-0378">Hydrolase</keyword>
<proteinExistence type="inferred from homology"/>
<dbReference type="Pfam" id="PF06839">
    <property type="entry name" value="Zn_ribbon_GRF"/>
    <property type="match status" value="1"/>
</dbReference>
<evidence type="ECO:0000256" key="10">
    <source>
        <dbReference type="PIRSR" id="PIRSR604808-2"/>
    </source>
</evidence>
<dbReference type="PROSITE" id="PS51999">
    <property type="entry name" value="ZF_GRF"/>
    <property type="match status" value="1"/>
</dbReference>
<dbReference type="GO" id="GO:0005634">
    <property type="term" value="C:nucleus"/>
    <property type="evidence" value="ECO:0007669"/>
    <property type="project" value="TreeGrafter"/>
</dbReference>
<dbReference type="InterPro" id="IPR036691">
    <property type="entry name" value="Endo/exonu/phosph_ase_sf"/>
</dbReference>
<evidence type="ECO:0000256" key="1">
    <source>
        <dbReference type="ARBA" id="ARBA00000493"/>
    </source>
</evidence>
<evidence type="ECO:0000256" key="2">
    <source>
        <dbReference type="ARBA" id="ARBA00007092"/>
    </source>
</evidence>
<feature type="domain" description="GRF-type" evidence="14">
    <location>
        <begin position="514"/>
        <end position="563"/>
    </location>
</feature>
<dbReference type="PROSITE" id="PS00726">
    <property type="entry name" value="AP_NUCLEASE_F1_1"/>
    <property type="match status" value="1"/>
</dbReference>
<sequence length="565" mass="63035">MKVLTWNINGIRASKKSLKVLFDSLDADIICLQETKVTRDMLDEPSAIVEGYNAYYSFSRKRSGYSGVATFCKDTAAPCKAEEGLSGILTSQSEDSVGFYGNLNDFDGEDKELESLDAEGRAVITQHRIKCKDGEIENVAIINVYVPRAAEREDRQQYKLRFLSLLQNRAETLLQNNSHVIVLGDINTTHSALDNCDTESEEFTKRPSRLWMNQFLRESDRDPKLQCNDEESDILGGTMTPNLIGGLFVDSFRNLHPDQEGAFTNWCTTTNARENNYGRRLDYILTNEKLHVNCVTDAIIMPEIEGSDHCPVKVNYDFEIVIPKKCPSLCTKFMPEFRGSQQKLSSFFVKKPDSNVKISDAEKELKSQEIVSLKVPVITNSCQSESLNVTNLKKRASDSVLSTSKSKRSKMVKSEVSKQSSLKTFFVNPKKTEEKLSPSKLINLKFSEHIPKSPDSKAIPIQTKTSPYFNKASESKSVVKSAVLGSGEGTASTKSSSSSAWKSLLSGPGKAPLCKGHKEPCVLRTVKKDGPNKNKQFYVCARGEGHSSNPEARCDHFVWVNHKSK</sequence>
<feature type="binding site" evidence="10">
    <location>
        <position position="7"/>
    </location>
    <ligand>
        <name>Mg(2+)</name>
        <dbReference type="ChEBI" id="CHEBI:18420"/>
        <label>1</label>
    </ligand>
</feature>
<gene>
    <name evidence="15" type="ORF">SNE40_013622</name>
</gene>
<keyword evidence="16" id="KW-1185">Reference proteome</keyword>
<dbReference type="GO" id="GO:0003677">
    <property type="term" value="F:DNA binding"/>
    <property type="evidence" value="ECO:0007669"/>
    <property type="project" value="InterPro"/>
</dbReference>
<dbReference type="EMBL" id="JAZGQO010000010">
    <property type="protein sequence ID" value="KAK6175087.1"/>
    <property type="molecule type" value="Genomic_DNA"/>
</dbReference>